<sequence>MRCSVGKREKSLHRSPLSLRETSASQTPPGNATLLGRAGVTEEHKVPLGGLARIVLPSLTAHRTGESSSAHRPVDRGRLGIPSEVGATSDTKPMTCKSGNRILTRELLEMPECPLPLMRRDALNKLGAQITSDKDKIRKNAWEAQVDLLQESAGTEDMKNKVEIPSEMTDAAVAFLWATEKPGRAKSAEPLAARLGLEPIINHVVKDGLLRGGQSEHHTPSLPSQKPRAREYRRVQDLRAIDQTATDVHPVVPNPCVLLAPTVDSNVRCTVLAFKDAFFCIPLAEQSPKLFACEWESPATGGQTQLCWPVLPRGFKNSPTPFGDGLAEELALWQGKNWSMSWLQYLDDVLFGANTTGESVLGQKGRHWLSPRRVVPYQAMLLEQEDVVMKASGALNPASLLGLREKEELQRLGNPWSLWKRSCCHKYSVRSTLPPVEAHGGAEIHLQPLEDPTPEQGDARRRLGPRGKPALEQAPGRTCGPVERGARAGAGLLAGLVTPRGTHAGAVVPEGLHPVGGTHAGEAHGGLSAVGGTPGWSREEREEEEGAAETTSDELTTTPIPRPPAPLEERRLSPPSSPSRSSPALGSSPCPSLAALLWPRSSPSMAALGILLARVENPALALVKFHTAGDCPTVHSVRISVLLRYYPNMTKAVGSSEKIFEFLDQEEQVAPTGKLAPDVLRGHLQLEDVWFSYPGQQEPVLKGVSLELRPGEVLAVLAPPGAGKSTLVSLVLCLRPPEAGRVLLDGHPLPAYQHPYLRCQVEQEIFGASGAGRAVLLVTGEVALAMRAQRVAVLEGGRLGELGPRARPHGAAPQRHGSADPQHGPMAAGLWGAVGQVATGVAGDWGVTGVTGIAGATGVIGVTGDRVTGVTGATGVVAWVAAVTGVIGAGGAGISDVTGDWGLLELLVLLELLESEVSMCPLGVRVAVRVSPLVSPWVSVPPMMSVCPLDVPMGVPVSPGTMTPGLPLLLLTLALRGGAGTPPGSPPGPPCGAAALVAILGRLRELEGQVRALQGQCGDSQGPQAGTGCSDQGRCRGGRCHCFPGFTGPHCATPACPPGRGGPRCALEIPSVTPRLATRNQTSFRVTWPRPPMPVDGYQVALIPLDEPAAMTTHELPGSAVTFEVTGLAPGHTFELFIQAQREQHLGAPGTLRVRTLSPASPLSPVLPGGPSLHDLGAKLSSYNGSLLQRLESHLRATNFPLRGNQTVPAVARAILSYLLRRSPAPLRRQLLRQIPHPKPQLMPGAAGEALVDLDGLRGHAETVVIRYRLLEEPEGAEGELQVPGDTAVARVPGLVPGAMYRVEVHGVVRGHVSKSYTFLVTAGVGGTDEPPLDWEHMYEMELTEPQGAVAKAVPAPPSEEPPLRPRLGGLTVSQVTPHSIQLEWSVLEGTFDSFTVQYRDAQGQPQALAVDGGSRTVTVPGLSPSRRYKFNLYGVWGRKRIGLISTDALTAPAPPKEEPPSQPILGELTASQVTSDSVQLEWSVPEGTFDSFTVQYRDAQGQAQVLPVASGSRTVSVVGLSPSRRYKFNLYGVWGRKRLGPVSTDAVTAPAPQEEEPPSQPILGELTASQVTSDSVQLEWSVPEGTFDSFTVQYRDAQGQAQVLPVAGGSRTVSVVGLSPSRHYKFNLYGVWGRKRLGPISTDAVTAPAPQEEEPPSQPILGELTASQVTSDSVQLEWSVPEGTFDSFTVQYRDAQGQAQVLPVAGGSRTVSVPGLSPSRRYKFNLYGVWGRKRLGPISTDAVTGEGVCGLHPCSLWALGLDEGRRWDRARAGALGLVGNGNRCWVLSGAWLEVTSDSVQLEWSVPEGTFDSFTVQYRDAQGQGQVLPVAGGSRTVSVVGLSPSRRYKFNLYGVWGRKRLGPVSTDAVTEDEAPPQPILGELTASQVTSDSVQLEWSVPEGTFDSFTVQYRDAQGQGQVLPVAGGSRTVSVVGLSPSRRYKFNLYGVWGRKRLGPVSTDAVT</sequence>
<feature type="region of interest" description="Disordered" evidence="7">
    <location>
        <begin position="62"/>
        <end position="93"/>
    </location>
</feature>
<keyword evidence="3" id="KW-0812">Transmembrane</keyword>
<dbReference type="PROSITE" id="PS50893">
    <property type="entry name" value="ABC_TRANSPORTER_2"/>
    <property type="match status" value="1"/>
</dbReference>
<dbReference type="SUPFAM" id="SSF49265">
    <property type="entry name" value="Fibronectin type III"/>
    <property type="match status" value="7"/>
</dbReference>
<feature type="domain" description="Fibronectin type-III" evidence="8">
    <location>
        <begin position="1460"/>
        <end position="1555"/>
    </location>
</feature>
<keyword evidence="6" id="KW-0472">Membrane</keyword>
<dbReference type="InterPro" id="IPR013783">
    <property type="entry name" value="Ig-like_fold"/>
</dbReference>
<dbReference type="Pfam" id="PF00078">
    <property type="entry name" value="RVT_1"/>
    <property type="match status" value="1"/>
</dbReference>
<feature type="region of interest" description="Disordered" evidence="7">
    <location>
        <begin position="505"/>
        <end position="587"/>
    </location>
</feature>
<dbReference type="InterPro" id="IPR003961">
    <property type="entry name" value="FN3_dom"/>
</dbReference>
<dbReference type="Gene3D" id="2.40.70.10">
    <property type="entry name" value="Acid Proteases"/>
    <property type="match status" value="1"/>
</dbReference>
<evidence type="ECO:0000259" key="8">
    <source>
        <dbReference type="PROSITE" id="PS50853"/>
    </source>
</evidence>
<comment type="similarity">
    <text evidence="1">Belongs to the beta type-B retroviral polymerase family. HERV class-II K(HML-2) pol subfamily.</text>
</comment>
<dbReference type="GO" id="GO:0005524">
    <property type="term" value="F:ATP binding"/>
    <property type="evidence" value="ECO:0007669"/>
    <property type="project" value="InterPro"/>
</dbReference>
<reference evidence="10" key="2">
    <citation type="journal article" date="2015" name="Sci. Rep.">
        <title>Genomic organization of the crested ibis MHC provides new insight into ancestral avian MHC structure.</title>
        <authorList>
            <person name="Chen L.C."/>
            <person name="Lan H."/>
            <person name="Sun L."/>
            <person name="Deng Y.L."/>
            <person name="Tang K.Y."/>
            <person name="Wan Q.H."/>
        </authorList>
    </citation>
    <scope>NUCLEOTIDE SEQUENCE</scope>
</reference>
<feature type="non-terminal residue" evidence="10">
    <location>
        <position position="1963"/>
    </location>
</feature>
<evidence type="ECO:0000259" key="9">
    <source>
        <dbReference type="PROSITE" id="PS50893"/>
    </source>
</evidence>
<dbReference type="FunFam" id="2.60.40.10:FF:000024">
    <property type="entry name" value="Tenascin-X"/>
    <property type="match status" value="1"/>
</dbReference>
<feature type="region of interest" description="Disordered" evidence="7">
    <location>
        <begin position="444"/>
        <end position="483"/>
    </location>
</feature>
<dbReference type="Pfam" id="PF23106">
    <property type="entry name" value="EGF_Teneurin"/>
    <property type="match status" value="1"/>
</dbReference>
<name>A0A0B5JAV0_NIPNI</name>
<dbReference type="Gene3D" id="3.30.70.270">
    <property type="match status" value="1"/>
</dbReference>
<dbReference type="Pfam" id="PF00041">
    <property type="entry name" value="fn3"/>
    <property type="match status" value="7"/>
</dbReference>
<keyword evidence="5" id="KW-1133">Transmembrane helix</keyword>
<dbReference type="Gene3D" id="1.20.1560.10">
    <property type="entry name" value="ABC transporter type 1, transmembrane domain"/>
    <property type="match status" value="1"/>
</dbReference>
<dbReference type="InterPro" id="IPR000742">
    <property type="entry name" value="EGF"/>
</dbReference>
<dbReference type="GO" id="GO:0030155">
    <property type="term" value="P:regulation of cell adhesion"/>
    <property type="evidence" value="ECO:0007669"/>
    <property type="project" value="TreeGrafter"/>
</dbReference>
<dbReference type="InterPro" id="IPR043128">
    <property type="entry name" value="Rev_trsase/Diguanyl_cyclase"/>
</dbReference>
<dbReference type="PANTHER" id="PTHR46708">
    <property type="entry name" value="TENASCIN"/>
    <property type="match status" value="1"/>
</dbReference>
<dbReference type="Gene3D" id="2.60.40.10">
    <property type="entry name" value="Immunoglobulins"/>
    <property type="match status" value="7"/>
</dbReference>
<feature type="domain" description="Fibronectin type-III" evidence="8">
    <location>
        <begin position="1362"/>
        <end position="1457"/>
    </location>
</feature>
<proteinExistence type="inferred from homology"/>
<evidence type="ECO:0000256" key="6">
    <source>
        <dbReference type="ARBA" id="ARBA00023136"/>
    </source>
</evidence>
<dbReference type="GO" id="GO:0031175">
    <property type="term" value="P:neuron projection development"/>
    <property type="evidence" value="ECO:0007669"/>
    <property type="project" value="TreeGrafter"/>
</dbReference>
<dbReference type="Gene3D" id="3.40.50.300">
    <property type="entry name" value="P-loop containing nucleotide triphosphate hydrolases"/>
    <property type="match status" value="1"/>
</dbReference>
<protein>
    <recommendedName>
        <fullName evidence="2">ribonuclease H</fullName>
        <ecNumber evidence="2">3.1.26.4</ecNumber>
    </recommendedName>
</protein>
<dbReference type="GO" id="GO:0005615">
    <property type="term" value="C:extracellular space"/>
    <property type="evidence" value="ECO:0007669"/>
    <property type="project" value="TreeGrafter"/>
</dbReference>
<feature type="compositionally biased region" description="Low complexity" evidence="7">
    <location>
        <begin position="578"/>
        <end position="587"/>
    </location>
</feature>
<dbReference type="GO" id="GO:0016887">
    <property type="term" value="F:ATP hydrolysis activity"/>
    <property type="evidence" value="ECO:0007669"/>
    <property type="project" value="InterPro"/>
</dbReference>
<dbReference type="SMART" id="SM00060">
    <property type="entry name" value="FN3"/>
    <property type="match status" value="8"/>
</dbReference>
<evidence type="ECO:0000256" key="5">
    <source>
        <dbReference type="ARBA" id="ARBA00022989"/>
    </source>
</evidence>
<feature type="domain" description="Fibronectin type-III" evidence="8">
    <location>
        <begin position="1070"/>
        <end position="1160"/>
    </location>
</feature>
<evidence type="ECO:0000256" key="1">
    <source>
        <dbReference type="ARBA" id="ARBA00010879"/>
    </source>
</evidence>
<dbReference type="CDD" id="cd00054">
    <property type="entry name" value="EGF_CA"/>
    <property type="match status" value="1"/>
</dbReference>
<dbReference type="PROSITE" id="PS00022">
    <property type="entry name" value="EGF_1"/>
    <property type="match status" value="1"/>
</dbReference>
<dbReference type="InterPro" id="IPR043502">
    <property type="entry name" value="DNA/RNA_pol_sf"/>
</dbReference>
<keyword evidence="4" id="KW-0677">Repeat</keyword>
<dbReference type="SUPFAM" id="SSF56672">
    <property type="entry name" value="DNA/RNA polymerases"/>
    <property type="match status" value="1"/>
</dbReference>
<dbReference type="InterPro" id="IPR021109">
    <property type="entry name" value="Peptidase_aspartic_dom_sf"/>
</dbReference>
<dbReference type="GO" id="GO:0016020">
    <property type="term" value="C:membrane"/>
    <property type="evidence" value="ECO:0007669"/>
    <property type="project" value="InterPro"/>
</dbReference>
<dbReference type="InterPro" id="IPR036116">
    <property type="entry name" value="FN3_sf"/>
</dbReference>
<dbReference type="InterPro" id="IPR050991">
    <property type="entry name" value="ECM_Regulatory_Proteins"/>
</dbReference>
<organism evidence="10">
    <name type="scientific">Nipponia nippon</name>
    <name type="common">Crested ibis</name>
    <name type="synonym">Ibis nippon</name>
    <dbReference type="NCBI Taxonomy" id="128390"/>
    <lineage>
        <taxon>Eukaryota</taxon>
        <taxon>Metazoa</taxon>
        <taxon>Chordata</taxon>
        <taxon>Craniata</taxon>
        <taxon>Vertebrata</taxon>
        <taxon>Euteleostomi</taxon>
        <taxon>Archelosauria</taxon>
        <taxon>Archosauria</taxon>
        <taxon>Dinosauria</taxon>
        <taxon>Saurischia</taxon>
        <taxon>Theropoda</taxon>
        <taxon>Coelurosauria</taxon>
        <taxon>Aves</taxon>
        <taxon>Neognathae</taxon>
        <taxon>Neoaves</taxon>
        <taxon>Aequornithes</taxon>
        <taxon>Pelecaniformes</taxon>
        <taxon>Threskiornithidae</taxon>
        <taxon>Nipponia</taxon>
    </lineage>
</organism>
<gene>
    <name evidence="10" type="primary">TNXB</name>
</gene>
<dbReference type="EMBL" id="KP182409">
    <property type="protein sequence ID" value="AJG01881.1"/>
    <property type="molecule type" value="Genomic_DNA"/>
</dbReference>
<dbReference type="InterPro" id="IPR036640">
    <property type="entry name" value="ABC1_TM_sf"/>
</dbReference>
<feature type="domain" description="Fibronectin type-III" evidence="8">
    <location>
        <begin position="1656"/>
        <end position="1752"/>
    </location>
</feature>
<feature type="domain" description="Fibronectin type-III" evidence="8">
    <location>
        <begin position="1784"/>
        <end position="1874"/>
    </location>
</feature>
<dbReference type="InterPro" id="IPR003439">
    <property type="entry name" value="ABC_transporter-like_ATP-bd"/>
</dbReference>
<dbReference type="SUPFAM" id="SSF52540">
    <property type="entry name" value="P-loop containing nucleoside triphosphate hydrolases"/>
    <property type="match status" value="1"/>
</dbReference>
<evidence type="ECO:0000256" key="2">
    <source>
        <dbReference type="ARBA" id="ARBA00012180"/>
    </source>
</evidence>
<feature type="region of interest" description="Disordered" evidence="7">
    <location>
        <begin position="802"/>
        <end position="823"/>
    </location>
</feature>
<feature type="compositionally biased region" description="Polar residues" evidence="7">
    <location>
        <begin position="20"/>
        <end position="30"/>
    </location>
</feature>
<dbReference type="InterPro" id="IPR027417">
    <property type="entry name" value="P-loop_NTPase"/>
</dbReference>
<dbReference type="PROSITE" id="PS01186">
    <property type="entry name" value="EGF_2"/>
    <property type="match status" value="1"/>
</dbReference>
<evidence type="ECO:0000256" key="7">
    <source>
        <dbReference type="SAM" id="MobiDB-lite"/>
    </source>
</evidence>
<dbReference type="Gene3D" id="2.10.25.10">
    <property type="entry name" value="Laminin"/>
    <property type="match status" value="1"/>
</dbReference>
<feature type="domain" description="ABC transporter" evidence="9">
    <location>
        <begin position="684"/>
        <end position="906"/>
    </location>
</feature>
<evidence type="ECO:0000313" key="10">
    <source>
        <dbReference type="EMBL" id="AJG01881.1"/>
    </source>
</evidence>
<dbReference type="InterPro" id="IPR000477">
    <property type="entry name" value="RT_dom"/>
</dbReference>
<dbReference type="Pfam" id="PF00005">
    <property type="entry name" value="ABC_tran"/>
    <property type="match status" value="1"/>
</dbReference>
<evidence type="ECO:0000256" key="3">
    <source>
        <dbReference type="ARBA" id="ARBA00022692"/>
    </source>
</evidence>
<feature type="domain" description="Fibronectin type-III" evidence="8">
    <location>
        <begin position="1558"/>
        <end position="1653"/>
    </location>
</feature>
<dbReference type="PANTHER" id="PTHR46708:SF3">
    <property type="entry name" value="TENASCIN-X"/>
    <property type="match status" value="1"/>
</dbReference>
<dbReference type="Gene3D" id="3.10.10.10">
    <property type="entry name" value="HIV Type 1 Reverse Transcriptase, subunit A, domain 1"/>
    <property type="match status" value="1"/>
</dbReference>
<evidence type="ECO:0000256" key="4">
    <source>
        <dbReference type="ARBA" id="ARBA00022737"/>
    </source>
</evidence>
<dbReference type="PROSITE" id="PS50853">
    <property type="entry name" value="FN3"/>
    <property type="match status" value="7"/>
</dbReference>
<feature type="domain" description="Fibronectin type-III" evidence="8">
    <location>
        <begin position="1875"/>
        <end position="1963"/>
    </location>
</feature>
<reference evidence="10" key="1">
    <citation type="submission" date="2014-11" db="EMBL/GenBank/DDBJ databases">
        <authorList>
            <person name="Chen L.-C."/>
            <person name="Lan H."/>
            <person name="Wan Q.-H."/>
        </authorList>
    </citation>
    <scope>NUCLEOTIDE SEQUENCE</scope>
</reference>
<dbReference type="CDD" id="cd00063">
    <property type="entry name" value="FN3"/>
    <property type="match status" value="7"/>
</dbReference>
<feature type="region of interest" description="Disordered" evidence="7">
    <location>
        <begin position="1"/>
        <end position="35"/>
    </location>
</feature>
<accession>A0A0B5JAV0</accession>
<feature type="compositionally biased region" description="Low complexity" evidence="7">
    <location>
        <begin position="548"/>
        <end position="559"/>
    </location>
</feature>
<dbReference type="EC" id="3.1.26.4" evidence="2"/>